<gene>
    <name evidence="1" type="ORF">RRG08_057161</name>
</gene>
<protein>
    <submittedName>
        <fullName evidence="1">Uncharacterized protein</fullName>
    </submittedName>
</protein>
<sequence>MGDKLFVTADHFRSEGLETTFVFLWSRFSSGDSSGSALTSELTPGNSDEDYLIRCTRRDSSCPVETLTHGGKVKSVCEENPSWWAGCVLYLIDSNSGLIWPDSQESTTRSNRAQDWCSERNMEMVGSLTPSDQIRTRG</sequence>
<evidence type="ECO:0000313" key="2">
    <source>
        <dbReference type="Proteomes" id="UP001283361"/>
    </source>
</evidence>
<comment type="caution">
    <text evidence="1">The sequence shown here is derived from an EMBL/GenBank/DDBJ whole genome shotgun (WGS) entry which is preliminary data.</text>
</comment>
<dbReference type="Proteomes" id="UP001283361">
    <property type="component" value="Unassembled WGS sequence"/>
</dbReference>
<evidence type="ECO:0000313" key="1">
    <source>
        <dbReference type="EMBL" id="KAK3803514.1"/>
    </source>
</evidence>
<accession>A0AAE1BC15</accession>
<proteinExistence type="predicted"/>
<dbReference type="AlphaFoldDB" id="A0AAE1BC15"/>
<keyword evidence="2" id="KW-1185">Reference proteome</keyword>
<name>A0AAE1BC15_9GAST</name>
<reference evidence="1" key="1">
    <citation type="journal article" date="2023" name="G3 (Bethesda)">
        <title>A reference genome for the long-term kleptoplast-retaining sea slug Elysia crispata morphotype clarki.</title>
        <authorList>
            <person name="Eastman K.E."/>
            <person name="Pendleton A.L."/>
            <person name="Shaikh M.A."/>
            <person name="Suttiyut T."/>
            <person name="Ogas R."/>
            <person name="Tomko P."/>
            <person name="Gavelis G."/>
            <person name="Widhalm J.R."/>
            <person name="Wisecaver J.H."/>
        </authorList>
    </citation>
    <scope>NUCLEOTIDE SEQUENCE</scope>
    <source>
        <strain evidence="1">ECLA1</strain>
    </source>
</reference>
<dbReference type="EMBL" id="JAWDGP010000118">
    <property type="protein sequence ID" value="KAK3803514.1"/>
    <property type="molecule type" value="Genomic_DNA"/>
</dbReference>
<organism evidence="1 2">
    <name type="scientific">Elysia crispata</name>
    <name type="common">lettuce slug</name>
    <dbReference type="NCBI Taxonomy" id="231223"/>
    <lineage>
        <taxon>Eukaryota</taxon>
        <taxon>Metazoa</taxon>
        <taxon>Spiralia</taxon>
        <taxon>Lophotrochozoa</taxon>
        <taxon>Mollusca</taxon>
        <taxon>Gastropoda</taxon>
        <taxon>Heterobranchia</taxon>
        <taxon>Euthyneura</taxon>
        <taxon>Panpulmonata</taxon>
        <taxon>Sacoglossa</taxon>
        <taxon>Placobranchoidea</taxon>
        <taxon>Plakobranchidae</taxon>
        <taxon>Elysia</taxon>
    </lineage>
</organism>